<evidence type="ECO:0000313" key="2">
    <source>
        <dbReference type="Proteomes" id="UP000027920"/>
    </source>
</evidence>
<sequence length="63" mass="6826">MPITNPSSKIRKCLEENPVQRILVKRMGAAEEIANVDAFPAGNEVDFVTAASWSVDRSFGTGC</sequence>
<dbReference type="AlphaFoldDB" id="A0A072PJ37"/>
<organism evidence="1 2">
    <name type="scientific">Exophiala aquamarina CBS 119918</name>
    <dbReference type="NCBI Taxonomy" id="1182545"/>
    <lineage>
        <taxon>Eukaryota</taxon>
        <taxon>Fungi</taxon>
        <taxon>Dikarya</taxon>
        <taxon>Ascomycota</taxon>
        <taxon>Pezizomycotina</taxon>
        <taxon>Eurotiomycetes</taxon>
        <taxon>Chaetothyriomycetidae</taxon>
        <taxon>Chaetothyriales</taxon>
        <taxon>Herpotrichiellaceae</taxon>
        <taxon>Exophiala</taxon>
    </lineage>
</organism>
<dbReference type="EMBL" id="AMGV01000003">
    <property type="protein sequence ID" value="KEF59891.1"/>
    <property type="molecule type" value="Genomic_DNA"/>
</dbReference>
<dbReference type="GeneID" id="25279668"/>
<proteinExistence type="predicted"/>
<gene>
    <name evidence="1" type="ORF">A1O9_04739</name>
</gene>
<dbReference type="Proteomes" id="UP000027920">
    <property type="component" value="Unassembled WGS sequence"/>
</dbReference>
<dbReference type="VEuPathDB" id="FungiDB:A1O9_04739"/>
<name>A0A072PJ37_9EURO</name>
<keyword evidence="2" id="KW-1185">Reference proteome</keyword>
<reference evidence="1 2" key="1">
    <citation type="submission" date="2013-03" db="EMBL/GenBank/DDBJ databases">
        <title>The Genome Sequence of Exophiala aquamarina CBS 119918.</title>
        <authorList>
            <consortium name="The Broad Institute Genomics Platform"/>
            <person name="Cuomo C."/>
            <person name="de Hoog S."/>
            <person name="Gorbushina A."/>
            <person name="Walker B."/>
            <person name="Young S.K."/>
            <person name="Zeng Q."/>
            <person name="Gargeya S."/>
            <person name="Fitzgerald M."/>
            <person name="Haas B."/>
            <person name="Abouelleil A."/>
            <person name="Allen A.W."/>
            <person name="Alvarado L."/>
            <person name="Arachchi H.M."/>
            <person name="Berlin A.M."/>
            <person name="Chapman S.B."/>
            <person name="Gainer-Dewar J."/>
            <person name="Goldberg J."/>
            <person name="Griggs A."/>
            <person name="Gujja S."/>
            <person name="Hansen M."/>
            <person name="Howarth C."/>
            <person name="Imamovic A."/>
            <person name="Ireland A."/>
            <person name="Larimer J."/>
            <person name="McCowan C."/>
            <person name="Murphy C."/>
            <person name="Pearson M."/>
            <person name="Poon T.W."/>
            <person name="Priest M."/>
            <person name="Roberts A."/>
            <person name="Saif S."/>
            <person name="Shea T."/>
            <person name="Sisk P."/>
            <person name="Sykes S."/>
            <person name="Wortman J."/>
            <person name="Nusbaum C."/>
            <person name="Birren B."/>
        </authorList>
    </citation>
    <scope>NUCLEOTIDE SEQUENCE [LARGE SCALE GENOMIC DNA]</scope>
    <source>
        <strain evidence="1 2">CBS 119918</strain>
    </source>
</reference>
<dbReference type="HOGENOM" id="CLU_2885778_0_0_1"/>
<comment type="caution">
    <text evidence="1">The sequence shown here is derived from an EMBL/GenBank/DDBJ whole genome shotgun (WGS) entry which is preliminary data.</text>
</comment>
<evidence type="ECO:0000313" key="1">
    <source>
        <dbReference type="EMBL" id="KEF59891.1"/>
    </source>
</evidence>
<dbReference type="RefSeq" id="XP_013262481.1">
    <property type="nucleotide sequence ID" value="XM_013407027.1"/>
</dbReference>
<protein>
    <submittedName>
        <fullName evidence="1">Uncharacterized protein</fullName>
    </submittedName>
</protein>
<accession>A0A072PJ37</accession>